<evidence type="ECO:0000256" key="1">
    <source>
        <dbReference type="ARBA" id="ARBA00022723"/>
    </source>
</evidence>
<gene>
    <name evidence="3" type="primary">gmuF_1</name>
    <name evidence="3" type="ORF">NCTC10172_01394</name>
</gene>
<dbReference type="Gene3D" id="2.60.120.10">
    <property type="entry name" value="Jelly Rolls"/>
    <property type="match status" value="1"/>
</dbReference>
<dbReference type="KEGG" id="ahk:NCTC10172_01394"/>
<keyword evidence="4" id="KW-1185">Reference proteome</keyword>
<dbReference type="InterPro" id="IPR051804">
    <property type="entry name" value="Carb_Metab_Reg_Kinase/Isom"/>
</dbReference>
<name>A0A449BLL5_9MOLU</name>
<reference evidence="3 4" key="1">
    <citation type="submission" date="2019-01" db="EMBL/GenBank/DDBJ databases">
        <authorList>
            <consortium name="Pathogen Informatics"/>
        </authorList>
    </citation>
    <scope>NUCLEOTIDE SEQUENCE [LARGE SCALE GENOMIC DNA]</scope>
    <source>
        <strain evidence="3 4">NCTC10172</strain>
    </source>
</reference>
<dbReference type="AlphaFoldDB" id="A0A449BLL5"/>
<dbReference type="EMBL" id="LR215050">
    <property type="protein sequence ID" value="VEU83319.1"/>
    <property type="molecule type" value="Genomic_DNA"/>
</dbReference>
<dbReference type="InterPro" id="IPR011051">
    <property type="entry name" value="RmlC_Cupin_sf"/>
</dbReference>
<accession>A0A449BLL5</accession>
<dbReference type="GO" id="GO:0046872">
    <property type="term" value="F:metal ion binding"/>
    <property type="evidence" value="ECO:0007669"/>
    <property type="project" value="UniProtKB-KW"/>
</dbReference>
<keyword evidence="1" id="KW-0479">Metal-binding</keyword>
<protein>
    <submittedName>
        <fullName evidence="3">Probable mannose-6-phosphate isomerase gmuF</fullName>
        <ecNumber evidence="3">5.3.1.8</ecNumber>
    </submittedName>
</protein>
<dbReference type="PANTHER" id="PTHR42742:SF3">
    <property type="entry name" value="FRUCTOKINASE"/>
    <property type="match status" value="1"/>
</dbReference>
<evidence type="ECO:0000313" key="4">
    <source>
        <dbReference type="Proteomes" id="UP000290909"/>
    </source>
</evidence>
<dbReference type="Proteomes" id="UP000290909">
    <property type="component" value="Chromosome"/>
</dbReference>
<evidence type="ECO:0000256" key="2">
    <source>
        <dbReference type="ARBA" id="ARBA00022833"/>
    </source>
</evidence>
<dbReference type="CDD" id="cd07010">
    <property type="entry name" value="cupin_PMI_type_I_N_bac"/>
    <property type="match status" value="1"/>
</dbReference>
<dbReference type="InterPro" id="IPR014710">
    <property type="entry name" value="RmlC-like_jellyroll"/>
</dbReference>
<organism evidence="3 4">
    <name type="scientific">Acholeplasma hippikon</name>
    <dbReference type="NCBI Taxonomy" id="264636"/>
    <lineage>
        <taxon>Bacteria</taxon>
        <taxon>Bacillati</taxon>
        <taxon>Mycoplasmatota</taxon>
        <taxon>Mollicutes</taxon>
        <taxon>Acholeplasmatales</taxon>
        <taxon>Acholeplasmataceae</taxon>
        <taxon>Acholeplasma</taxon>
    </lineage>
</organism>
<dbReference type="STRING" id="1408416.GCA_000702765_00558"/>
<proteinExistence type="predicted"/>
<dbReference type="PANTHER" id="PTHR42742">
    <property type="entry name" value="TRANSCRIPTIONAL REPRESSOR MPRA"/>
    <property type="match status" value="1"/>
</dbReference>
<keyword evidence="2" id="KW-0862">Zinc</keyword>
<dbReference type="SUPFAM" id="SSF51182">
    <property type="entry name" value="RmlC-like cupins"/>
    <property type="match status" value="1"/>
</dbReference>
<sequence>MSYLNFKSLYDKDPKIHITDSEALFDKKGLVEELKNLKEKVLVFETYPGVDEEVLKKDILLKLKPTHLIHIEDYTKSSKEINEILKYNITDDRVFGVYSHHTVDVFYDEEKIKSLREAIHKNDGVTVVYGFGASLIKGFLIHVGLTRWEIQLRFRRGLGNFKANNENDDILRKYKRAFFIEWRIADRIKETYLNEFKYFIDYNDLNNPLMIKKETYLATLKLLTYRPFRMVPYFDPGVWGGQWMKEVCNLDENNSNYAWSFDGVPEENSLKLTFGSKTIHMPAQDLVQFYPKELMGSRVHARFGKMFPIRFDLLDTMEGGNLSLQVHPLTEYIFDKFGMTYTQDESYYILDTKDDGVVYLGFKEGVKKDEFEQALIDANEGKAILDDKKYINKFVAKKHDHYSIPAGTIHCSGKNTMVLEISACNYIFTFKLWDWGRLGLDGKPRPVHLEHGFKNLQYDRTTSWVKENLVNPFVKLNEFSEKTGLHEREFLSTIRYRFKKPIKIENDGTVMMANLVEGKAALISSPTNVFKPYEVHYAETFIIPAGVSEFMIESLDPNEEAMIITAKVRVWVH</sequence>
<keyword evidence="3" id="KW-0413">Isomerase</keyword>
<dbReference type="GO" id="GO:0004476">
    <property type="term" value="F:mannose-6-phosphate isomerase activity"/>
    <property type="evidence" value="ECO:0007669"/>
    <property type="project" value="UniProtKB-EC"/>
</dbReference>
<dbReference type="EC" id="5.3.1.8" evidence="3"/>
<evidence type="ECO:0000313" key="3">
    <source>
        <dbReference type="EMBL" id="VEU83319.1"/>
    </source>
</evidence>